<reference evidence="9" key="1">
    <citation type="submission" date="2016-11" db="UniProtKB">
        <authorList>
            <consortium name="WormBaseParasite"/>
        </authorList>
    </citation>
    <scope>IDENTIFICATION</scope>
</reference>
<evidence type="ECO:0000256" key="2">
    <source>
        <dbReference type="ARBA" id="ARBA00022723"/>
    </source>
</evidence>
<dbReference type="GO" id="GO:0008270">
    <property type="term" value="F:zinc ion binding"/>
    <property type="evidence" value="ECO:0007669"/>
    <property type="project" value="UniProtKB-KW"/>
</dbReference>
<organism evidence="8 9">
    <name type="scientific">Macrostomum lignano</name>
    <dbReference type="NCBI Taxonomy" id="282301"/>
    <lineage>
        <taxon>Eukaryota</taxon>
        <taxon>Metazoa</taxon>
        <taxon>Spiralia</taxon>
        <taxon>Lophotrochozoa</taxon>
        <taxon>Platyhelminthes</taxon>
        <taxon>Rhabditophora</taxon>
        <taxon>Macrostomorpha</taxon>
        <taxon>Macrostomida</taxon>
        <taxon>Macrostomidae</taxon>
        <taxon>Macrostomum</taxon>
    </lineage>
</organism>
<accession>A0A1I8FG31</accession>
<proteinExistence type="predicted"/>
<protein>
    <submittedName>
        <fullName evidence="9">Uncharacterized protein</fullName>
    </submittedName>
</protein>
<feature type="region of interest" description="Disordered" evidence="7">
    <location>
        <begin position="252"/>
        <end position="305"/>
    </location>
</feature>
<dbReference type="InterPro" id="IPR043359">
    <property type="entry name" value="GLI-like"/>
</dbReference>
<evidence type="ECO:0000256" key="4">
    <source>
        <dbReference type="ARBA" id="ARBA00022771"/>
    </source>
</evidence>
<evidence type="ECO:0000313" key="8">
    <source>
        <dbReference type="Proteomes" id="UP000095280"/>
    </source>
</evidence>
<evidence type="ECO:0000256" key="6">
    <source>
        <dbReference type="ARBA" id="ARBA00023242"/>
    </source>
</evidence>
<dbReference type="GO" id="GO:0000978">
    <property type="term" value="F:RNA polymerase II cis-regulatory region sequence-specific DNA binding"/>
    <property type="evidence" value="ECO:0007669"/>
    <property type="project" value="TreeGrafter"/>
</dbReference>
<keyword evidence="2" id="KW-0479">Metal-binding</keyword>
<comment type="subcellular location">
    <subcellularLocation>
        <location evidence="1">Nucleus</location>
    </subcellularLocation>
</comment>
<name>A0A1I8FG31_9PLAT</name>
<evidence type="ECO:0000256" key="1">
    <source>
        <dbReference type="ARBA" id="ARBA00004123"/>
    </source>
</evidence>
<keyword evidence="5" id="KW-0862">Zinc</keyword>
<sequence>MQFPHPQHHHQQSSSSFITARMGPTRSILSSCPTEPDPCPPIPASLCSISSFIRAAPAPAVSPVTHSHQHCRPHALAVRISRSLHTAVPSNSVRSNNQLQQMSPATQQPTFQQQLARGAKSERCPVVSGERRLLHTIELNQVTASHDCLSWIPGARGGGSGLPGSQGSIGISRRRLSAASALVAAAGNSPLFRRQRRLRIAWRGRGRLRQLRQLSTVANRTRTTPPPLLPLPPSASRQVRPLAMPAVQQLLLPTTKMTDHRSCGKRGRDRRAADDEADDDEEADGTSGEILATHVKRCPRESSGTARSSCAIGLAAAATKNPFQSAVHAMNVHVRPTRRKTLQMHPTPAATKAYSLRAPGEHEDAFSGRTPVRSPIVRGARLRAKAFSNASDRAKHQNRTHSAEKPYQCRRRCGLRQRYTGPHAALCESHIKPCTAPRPYASKKIKGESWSSKAEENRLRHTEKLLRAAARSEASTTCTAQCQ</sequence>
<evidence type="ECO:0000256" key="3">
    <source>
        <dbReference type="ARBA" id="ARBA00022737"/>
    </source>
</evidence>
<dbReference type="GO" id="GO:0000981">
    <property type="term" value="F:DNA-binding transcription factor activity, RNA polymerase II-specific"/>
    <property type="evidence" value="ECO:0007669"/>
    <property type="project" value="TreeGrafter"/>
</dbReference>
<dbReference type="PANTHER" id="PTHR45718">
    <property type="entry name" value="TRANSCRIPTIONAL ACTIVATOR CUBITUS INTERRUPTUS"/>
    <property type="match status" value="1"/>
</dbReference>
<dbReference type="PANTHER" id="PTHR45718:SF6">
    <property type="entry name" value="ZINC FINGER PROTEIN GLI2"/>
    <property type="match status" value="1"/>
</dbReference>
<evidence type="ECO:0000256" key="7">
    <source>
        <dbReference type="SAM" id="MobiDB-lite"/>
    </source>
</evidence>
<dbReference type="GO" id="GO:0005634">
    <property type="term" value="C:nucleus"/>
    <property type="evidence" value="ECO:0007669"/>
    <property type="project" value="UniProtKB-SubCell"/>
</dbReference>
<evidence type="ECO:0000313" key="9">
    <source>
        <dbReference type="WBParaSite" id="maker-unitig_31667-snap-gene-0.2-mRNA-1"/>
    </source>
</evidence>
<evidence type="ECO:0000256" key="5">
    <source>
        <dbReference type="ARBA" id="ARBA00022833"/>
    </source>
</evidence>
<keyword evidence="6" id="KW-0539">Nucleus</keyword>
<keyword evidence="8" id="KW-1185">Reference proteome</keyword>
<dbReference type="AlphaFoldDB" id="A0A1I8FG31"/>
<dbReference type="GO" id="GO:0007224">
    <property type="term" value="P:smoothened signaling pathway"/>
    <property type="evidence" value="ECO:0007669"/>
    <property type="project" value="TreeGrafter"/>
</dbReference>
<dbReference type="WBParaSite" id="maker-unitig_31667-snap-gene-0.2-mRNA-1">
    <property type="protein sequence ID" value="maker-unitig_31667-snap-gene-0.2-mRNA-1"/>
    <property type="gene ID" value="maker-unitig_31667-snap-gene-0.2"/>
</dbReference>
<keyword evidence="4" id="KW-0863">Zinc-finger</keyword>
<dbReference type="Proteomes" id="UP000095280">
    <property type="component" value="Unplaced"/>
</dbReference>
<keyword evidence="3" id="KW-0677">Repeat</keyword>
<feature type="compositionally biased region" description="Acidic residues" evidence="7">
    <location>
        <begin position="275"/>
        <end position="284"/>
    </location>
</feature>